<keyword evidence="2" id="KW-0238">DNA-binding</keyword>
<dbReference type="EMBL" id="AYXT01000001">
    <property type="protein sequence ID" value="ETF04180.1"/>
    <property type="molecule type" value="Genomic_DNA"/>
</dbReference>
<dbReference type="SUPFAM" id="SSF88723">
    <property type="entry name" value="PIN domain-like"/>
    <property type="match status" value="1"/>
</dbReference>
<organism evidence="2 3">
    <name type="scientific">Advenella kashmirensis W13003</name>
    <dbReference type="NCBI Taxonomy" id="1424334"/>
    <lineage>
        <taxon>Bacteria</taxon>
        <taxon>Pseudomonadati</taxon>
        <taxon>Pseudomonadota</taxon>
        <taxon>Betaproteobacteria</taxon>
        <taxon>Burkholderiales</taxon>
        <taxon>Alcaligenaceae</taxon>
    </lineage>
</organism>
<dbReference type="OrthoDB" id="32974at2"/>
<proteinExistence type="predicted"/>
<evidence type="ECO:0000259" key="1">
    <source>
        <dbReference type="Pfam" id="PF01850"/>
    </source>
</evidence>
<dbReference type="AlphaFoldDB" id="V8QXZ2"/>
<gene>
    <name evidence="2" type="ORF">W822_03135</name>
</gene>
<evidence type="ECO:0000313" key="3">
    <source>
        <dbReference type="Proteomes" id="UP000018733"/>
    </source>
</evidence>
<dbReference type="HOGENOM" id="CLU_121449_0_0_4"/>
<protein>
    <submittedName>
        <fullName evidence="2">DNA-binding protein</fullName>
    </submittedName>
</protein>
<name>V8QXZ2_9BURK</name>
<reference evidence="2 3" key="1">
    <citation type="journal article" date="2014" name="Genome Announc.">
        <title>Draft Genome Sequence of Advenella kashmirensis Strain W13003, a Polycyclic Aromatic Hydrocarbon-Degrading Bacterium.</title>
        <authorList>
            <person name="Wang X."/>
            <person name="Jin D."/>
            <person name="Zhou L."/>
            <person name="Wu L."/>
            <person name="An W."/>
            <person name="Zhao L."/>
        </authorList>
    </citation>
    <scope>NUCLEOTIDE SEQUENCE [LARGE SCALE GENOMIC DNA]</scope>
    <source>
        <strain evidence="2 3">W13003</strain>
    </source>
</reference>
<accession>V8QXZ2</accession>
<evidence type="ECO:0000313" key="2">
    <source>
        <dbReference type="EMBL" id="ETF04180.1"/>
    </source>
</evidence>
<comment type="caution">
    <text evidence="2">The sequence shown here is derived from an EMBL/GenBank/DDBJ whole genome shotgun (WGS) entry which is preliminary data.</text>
</comment>
<feature type="domain" description="PIN" evidence="1">
    <location>
        <begin position="5"/>
        <end position="92"/>
    </location>
</feature>
<sequence>MKLTVDTNVVLRYLLDDDENQGAVARKAMQTATRIVIPLPVLCETVWTLSRGYKMNNIDIANALKLLIGAETVKVDRPAVDAGLQMLQTGGDFAGGVIAYNGHSLGGEVFTSFDKKAITRLKNLGIIKTRLLS</sequence>
<dbReference type="InterPro" id="IPR029060">
    <property type="entry name" value="PIN-like_dom_sf"/>
</dbReference>
<dbReference type="GO" id="GO:0003677">
    <property type="term" value="F:DNA binding"/>
    <property type="evidence" value="ECO:0007669"/>
    <property type="project" value="UniProtKB-KW"/>
</dbReference>
<dbReference type="PANTHER" id="PTHR39664:SF2">
    <property type="entry name" value="NUCLEIC ACID-BINDING PROTEIN, CONTAINING PIN DOMAIN-RELATED"/>
    <property type="match status" value="1"/>
</dbReference>
<keyword evidence="3" id="KW-1185">Reference proteome</keyword>
<dbReference type="Gene3D" id="3.40.50.1010">
    <property type="entry name" value="5'-nuclease"/>
    <property type="match status" value="1"/>
</dbReference>
<dbReference type="RefSeq" id="WP_024003694.1">
    <property type="nucleotide sequence ID" value="NZ_KI650979.1"/>
</dbReference>
<dbReference type="Proteomes" id="UP000018733">
    <property type="component" value="Unassembled WGS sequence"/>
</dbReference>
<dbReference type="InterPro" id="IPR002716">
    <property type="entry name" value="PIN_dom"/>
</dbReference>
<dbReference type="PATRIC" id="fig|1424334.3.peg.631"/>
<dbReference type="STRING" id="1424334.W822_03135"/>
<dbReference type="CDD" id="cd18683">
    <property type="entry name" value="PIN_VapC-like"/>
    <property type="match status" value="1"/>
</dbReference>
<dbReference type="Pfam" id="PF01850">
    <property type="entry name" value="PIN"/>
    <property type="match status" value="1"/>
</dbReference>
<dbReference type="eggNOG" id="COG5611">
    <property type="taxonomic scope" value="Bacteria"/>
</dbReference>
<dbReference type="PANTHER" id="PTHR39664">
    <property type="match status" value="1"/>
</dbReference>